<organism evidence="1">
    <name type="scientific">marine sediment metagenome</name>
    <dbReference type="NCBI Taxonomy" id="412755"/>
    <lineage>
        <taxon>unclassified sequences</taxon>
        <taxon>metagenomes</taxon>
        <taxon>ecological metagenomes</taxon>
    </lineage>
</organism>
<comment type="caution">
    <text evidence="1">The sequence shown here is derived from an EMBL/GenBank/DDBJ whole genome shotgun (WGS) entry which is preliminary data.</text>
</comment>
<accession>X1J1Z1</accession>
<evidence type="ECO:0000313" key="1">
    <source>
        <dbReference type="EMBL" id="GAH75510.1"/>
    </source>
</evidence>
<reference evidence="1" key="1">
    <citation type="journal article" date="2014" name="Front. Microbiol.">
        <title>High frequency of phylogenetically diverse reductive dehalogenase-homologous genes in deep subseafloor sedimentary metagenomes.</title>
        <authorList>
            <person name="Kawai M."/>
            <person name="Futagami T."/>
            <person name="Toyoda A."/>
            <person name="Takaki Y."/>
            <person name="Nishi S."/>
            <person name="Hori S."/>
            <person name="Arai W."/>
            <person name="Tsubouchi T."/>
            <person name="Morono Y."/>
            <person name="Uchiyama I."/>
            <person name="Ito T."/>
            <person name="Fujiyama A."/>
            <person name="Inagaki F."/>
            <person name="Takami H."/>
        </authorList>
    </citation>
    <scope>NUCLEOTIDE SEQUENCE</scope>
    <source>
        <strain evidence="1">Expedition CK06-06</strain>
    </source>
</reference>
<proteinExistence type="predicted"/>
<dbReference type="AlphaFoldDB" id="X1J1Z1"/>
<sequence>MSRCKNPYPEFFVDEVSGIKVLDIRHEIWVEGYKAGSEDRQTIKTVIRCQNDMVMVFDNKGEQIPEYQGQYEEIKEKILKDAPTDAVFGYFPDYDTELQTVPREEW</sequence>
<name>X1J1Z1_9ZZZZ</name>
<gene>
    <name evidence="1" type="ORF">S03H2_48029</name>
</gene>
<dbReference type="EMBL" id="BARU01030245">
    <property type="protein sequence ID" value="GAH75510.1"/>
    <property type="molecule type" value="Genomic_DNA"/>
</dbReference>
<protein>
    <submittedName>
        <fullName evidence="1">Uncharacterized protein</fullName>
    </submittedName>
</protein>